<feature type="compositionally biased region" description="Pro residues" evidence="1">
    <location>
        <begin position="7"/>
        <end position="22"/>
    </location>
</feature>
<gene>
    <name evidence="2" type="ORF">CTI12_AA605190</name>
</gene>
<protein>
    <submittedName>
        <fullName evidence="2">Zinc knuckle CX2CX4HX4C</fullName>
    </submittedName>
</protein>
<evidence type="ECO:0000313" key="2">
    <source>
        <dbReference type="EMBL" id="PWA35896.1"/>
    </source>
</evidence>
<dbReference type="PANTHER" id="PTHR31286">
    <property type="entry name" value="GLYCINE-RICH CELL WALL STRUCTURAL PROTEIN 1.8-LIKE"/>
    <property type="match status" value="1"/>
</dbReference>
<keyword evidence="3" id="KW-1185">Reference proteome</keyword>
<sequence>MSEQEPKPPNPNESIPPPPVVNPPSSSSDKNLKTKKTTRTMNPKPTNTMKHHEMLNKSTDVNFKKVMTRSSSKGSDAGMGSEEMECEDEVNEARLEKGVPVESGEAIKSMNGVVSGDIRSKEVLVTSGLENVAVKEVNKRKGVSSDEVNGNVSDMFPELSSTNLSKKSNDIVDIMPDIPVPIELNPLLNPMLNSGESSKVNSIESNVSKGGSLGKENTVGGDNTKVQGMNGNNGDVGETSGTRNVEMQENIKTRKPMLFSNVVKGASYVGGYGRASYARVLVEVDAAKGLADAVEIWYRKLNRSMKLKVEYAWQPPICSHCCVFGHCLEECSHRVLTEKEKIITKVQNPQAKVNTNDVQKNVEGWKSVDYGKTNRNYGEQKSDVGPGVHQNQPYNSYGVGNNRGGMYMGRGGPGFRGRGGFNGRGDDGGEEKKNEWQEVKVNIDVACEMGIPFDENEVIKWPHELQKYYIEKCAAMKNRDKRDLLINKIRIFEGDINCSRANIEQFAHKEANEGVVFEMENSGTNREQAFGVVYDDAYRREMDRIQEVVFKKQLAEVELFIFSGKPFSDAVKEGWTDVMIDFYKDRMTQNGKDKNNVNNLEDEMGNDNSAQDDFIAQNIVSNAVDTAMADMLGNENAVVACGNVNGYEALTAGDDLKSRIDKLQKNIVLSVKNLHGNVKKIAEQRIIDECDGKRVQSSYNLFYSQAYEVELKNIKQMKWQKDMLEVDLFVNSGQSLNENIKVLWSNEMVKYYENVCDERKNDTTNGHGCEYEETSNAGY</sequence>
<comment type="caution">
    <text evidence="2">The sequence shown here is derived from an EMBL/GenBank/DDBJ whole genome shotgun (WGS) entry which is preliminary data.</text>
</comment>
<dbReference type="InterPro" id="IPR040256">
    <property type="entry name" value="At4g02000-like"/>
</dbReference>
<proteinExistence type="predicted"/>
<name>A0A2U1KGI8_ARTAN</name>
<organism evidence="2 3">
    <name type="scientific">Artemisia annua</name>
    <name type="common">Sweet wormwood</name>
    <dbReference type="NCBI Taxonomy" id="35608"/>
    <lineage>
        <taxon>Eukaryota</taxon>
        <taxon>Viridiplantae</taxon>
        <taxon>Streptophyta</taxon>
        <taxon>Embryophyta</taxon>
        <taxon>Tracheophyta</taxon>
        <taxon>Spermatophyta</taxon>
        <taxon>Magnoliopsida</taxon>
        <taxon>eudicotyledons</taxon>
        <taxon>Gunneridae</taxon>
        <taxon>Pentapetalae</taxon>
        <taxon>asterids</taxon>
        <taxon>campanulids</taxon>
        <taxon>Asterales</taxon>
        <taxon>Asteraceae</taxon>
        <taxon>Asteroideae</taxon>
        <taxon>Anthemideae</taxon>
        <taxon>Artemisiinae</taxon>
        <taxon>Artemisia</taxon>
    </lineage>
</organism>
<feature type="region of interest" description="Disordered" evidence="1">
    <location>
        <begin position="1"/>
        <end position="87"/>
    </location>
</feature>
<dbReference type="EMBL" id="PKPP01019151">
    <property type="protein sequence ID" value="PWA35896.1"/>
    <property type="molecule type" value="Genomic_DNA"/>
</dbReference>
<feature type="region of interest" description="Disordered" evidence="1">
    <location>
        <begin position="201"/>
        <end position="241"/>
    </location>
</feature>
<dbReference type="PANTHER" id="PTHR31286:SF99">
    <property type="entry name" value="DUF4283 DOMAIN-CONTAINING PROTEIN"/>
    <property type="match status" value="1"/>
</dbReference>
<evidence type="ECO:0000256" key="1">
    <source>
        <dbReference type="SAM" id="MobiDB-lite"/>
    </source>
</evidence>
<feature type="compositionally biased region" description="Polar residues" evidence="1">
    <location>
        <begin position="39"/>
        <end position="48"/>
    </location>
</feature>
<reference evidence="2 3" key="1">
    <citation type="journal article" date="2018" name="Mol. Plant">
        <title>The genome of Artemisia annua provides insight into the evolution of Asteraceae family and artemisinin biosynthesis.</title>
        <authorList>
            <person name="Shen Q."/>
            <person name="Zhang L."/>
            <person name="Liao Z."/>
            <person name="Wang S."/>
            <person name="Yan T."/>
            <person name="Shi P."/>
            <person name="Liu M."/>
            <person name="Fu X."/>
            <person name="Pan Q."/>
            <person name="Wang Y."/>
            <person name="Lv Z."/>
            <person name="Lu X."/>
            <person name="Zhang F."/>
            <person name="Jiang W."/>
            <person name="Ma Y."/>
            <person name="Chen M."/>
            <person name="Hao X."/>
            <person name="Li L."/>
            <person name="Tang Y."/>
            <person name="Lv G."/>
            <person name="Zhou Y."/>
            <person name="Sun X."/>
            <person name="Brodelius P.E."/>
            <person name="Rose J.K.C."/>
            <person name="Tang K."/>
        </authorList>
    </citation>
    <scope>NUCLEOTIDE SEQUENCE [LARGE SCALE GENOMIC DNA]</scope>
    <source>
        <strain evidence="3">cv. Huhao1</strain>
        <tissue evidence="2">Leaf</tissue>
    </source>
</reference>
<evidence type="ECO:0000313" key="3">
    <source>
        <dbReference type="Proteomes" id="UP000245207"/>
    </source>
</evidence>
<dbReference type="AlphaFoldDB" id="A0A2U1KGI8"/>
<feature type="compositionally biased region" description="Polar residues" evidence="1">
    <location>
        <begin position="220"/>
        <end position="241"/>
    </location>
</feature>
<accession>A0A2U1KGI8</accession>
<dbReference type="Proteomes" id="UP000245207">
    <property type="component" value="Unassembled WGS sequence"/>
</dbReference>